<protein>
    <submittedName>
        <fullName evidence="1">Uncharacterized protein</fullName>
    </submittedName>
</protein>
<keyword evidence="2" id="KW-1185">Reference proteome</keyword>
<evidence type="ECO:0000313" key="2">
    <source>
        <dbReference type="Proteomes" id="UP001241377"/>
    </source>
</evidence>
<name>A0ACC2VUA6_9TREE</name>
<dbReference type="EMBL" id="JASBWR010000050">
    <property type="protein sequence ID" value="KAJ9102711.1"/>
    <property type="molecule type" value="Genomic_DNA"/>
</dbReference>
<comment type="caution">
    <text evidence="1">The sequence shown here is derived from an EMBL/GenBank/DDBJ whole genome shotgun (WGS) entry which is preliminary data.</text>
</comment>
<proteinExistence type="predicted"/>
<dbReference type="Proteomes" id="UP001241377">
    <property type="component" value="Unassembled WGS sequence"/>
</dbReference>
<organism evidence="1 2">
    <name type="scientific">Naganishia cerealis</name>
    <dbReference type="NCBI Taxonomy" id="610337"/>
    <lineage>
        <taxon>Eukaryota</taxon>
        <taxon>Fungi</taxon>
        <taxon>Dikarya</taxon>
        <taxon>Basidiomycota</taxon>
        <taxon>Agaricomycotina</taxon>
        <taxon>Tremellomycetes</taxon>
        <taxon>Filobasidiales</taxon>
        <taxon>Filobasidiaceae</taxon>
        <taxon>Naganishia</taxon>
    </lineage>
</organism>
<evidence type="ECO:0000313" key="1">
    <source>
        <dbReference type="EMBL" id="KAJ9102711.1"/>
    </source>
</evidence>
<sequence length="231" mass="25953">MRLTAQVINDAPKVLNPEKLYTIQLRGLHIQYLENLGITNDKFEVLDFTGNDLVTVGNIPRLANAKTLLFGNNKIVRVEDLGDNLPQVQSILFMANEIASLKSIVSLAKLKNLHHLILIDNPVTRIPYYRLFAIWTIPSLQSLDFEKVKNREREAAETLFGTASEPKPLVEELLTNNNAAHEPVGVASGASSKLTEQQKQELIKQLETAQDIEEIERIEMALATGYLEKRI</sequence>
<reference evidence="1" key="1">
    <citation type="submission" date="2023-04" db="EMBL/GenBank/DDBJ databases">
        <title>Draft Genome sequencing of Naganishia species isolated from polar environments using Oxford Nanopore Technology.</title>
        <authorList>
            <person name="Leo P."/>
            <person name="Venkateswaran K."/>
        </authorList>
    </citation>
    <scope>NUCLEOTIDE SEQUENCE</scope>
    <source>
        <strain evidence="1">MNA-CCFEE 5261</strain>
    </source>
</reference>
<accession>A0ACC2VUA6</accession>
<gene>
    <name evidence="1" type="ORF">QFC19_004628</name>
</gene>